<evidence type="ECO:0000313" key="2">
    <source>
        <dbReference type="EMBL" id="KKO04369.1"/>
    </source>
</evidence>
<sequence>MGDDIYFGICDEYPKRPVARIACQAKAVNGAWQKKNLSNELPPVGKVFSPSLPWIQQRQSVAVIAKLNPRDVGEGNDQLIVEHAFPLRQILDFRQLGMEGARRRLIEEGLVRISPFSNELIVAFSDTQCAVVKMALHPEGGRFVTAPGRVALYQFNAAVFDGVEFDGIYFEVPGITVGELKDETTWLLDQDLLEKLLKGLKKIDAEGPSRAERERIISLVIRAQKLASENTDWAYLQEWLQSFLPQLRTNIETPAYIADSLMETAPIREALEQKQQKAFEQIRSEIEPRVRATVETNLEYLTAKKQKLNSEIQHQQEIQKGLSLQASSTQQLIDQLKTQLTKEIDTLNHTLGELEDQNTPAFQKLLNRLHHVLGEEANLLAPIDQSIPPWSRIQTANKAQKIAVEDLIQRFKAESRRVGVTSDDFRYFDIALRSGALVVLPQQLAEAMIPGYAKVVTGGNFVREPLGPGLLSLNDLWAHPASGVRTGLAHAWSSALLKPERFHLVWLDGLNRTPMDLWLPSLVGAIRNIHRPMNLLLIASVDAGMLDAKHTWSELPNTSLPLELTLEAVRGEPTPIGNSVSPSTTYLPFIPYDINRAEQRTYLNEQDDCKPLPFSMEAELYRAEAMYNADPATISGRLEQFSRKREQGRLWLTKLLEDNE</sequence>
<protein>
    <submittedName>
        <fullName evidence="2">Uncharacterized protein</fullName>
    </submittedName>
</protein>
<comment type="caution">
    <text evidence="2">The sequence shown here is derived from an EMBL/GenBank/DDBJ whole genome shotgun (WGS) entry which is preliminary data.</text>
</comment>
<accession>A0A0F9YIR7</accession>
<feature type="coiled-coil region" evidence="1">
    <location>
        <begin position="291"/>
        <end position="357"/>
    </location>
</feature>
<name>A0A0F9YIR7_9ZZZZ</name>
<keyword evidence="1" id="KW-0175">Coiled coil</keyword>
<proteinExistence type="predicted"/>
<dbReference type="EMBL" id="LAZR01000023">
    <property type="protein sequence ID" value="KKO04369.1"/>
    <property type="molecule type" value="Genomic_DNA"/>
</dbReference>
<reference evidence="2" key="1">
    <citation type="journal article" date="2015" name="Nature">
        <title>Complex archaea that bridge the gap between prokaryotes and eukaryotes.</title>
        <authorList>
            <person name="Spang A."/>
            <person name="Saw J.H."/>
            <person name="Jorgensen S.L."/>
            <person name="Zaremba-Niedzwiedzka K."/>
            <person name="Martijn J."/>
            <person name="Lind A.E."/>
            <person name="van Eijk R."/>
            <person name="Schleper C."/>
            <person name="Guy L."/>
            <person name="Ettema T.J."/>
        </authorList>
    </citation>
    <scope>NUCLEOTIDE SEQUENCE</scope>
</reference>
<gene>
    <name evidence="2" type="ORF">LCGC14_0087270</name>
</gene>
<evidence type="ECO:0000256" key="1">
    <source>
        <dbReference type="SAM" id="Coils"/>
    </source>
</evidence>
<organism evidence="2">
    <name type="scientific">marine sediment metagenome</name>
    <dbReference type="NCBI Taxonomy" id="412755"/>
    <lineage>
        <taxon>unclassified sequences</taxon>
        <taxon>metagenomes</taxon>
        <taxon>ecological metagenomes</taxon>
    </lineage>
</organism>
<dbReference type="AlphaFoldDB" id="A0A0F9YIR7"/>